<evidence type="ECO:0000256" key="6">
    <source>
        <dbReference type="ARBA" id="ARBA00022989"/>
    </source>
</evidence>
<dbReference type="GO" id="GO:0022857">
    <property type="term" value="F:transmembrane transporter activity"/>
    <property type="evidence" value="ECO:0007669"/>
    <property type="project" value="InterPro"/>
</dbReference>
<keyword evidence="7 8" id="KW-0472">Membrane</keyword>
<keyword evidence="3" id="KW-0813">Transport</keyword>
<dbReference type="OrthoDB" id="9811721at2"/>
<evidence type="ECO:0000256" key="2">
    <source>
        <dbReference type="ARBA" id="ARBA00007935"/>
    </source>
</evidence>
<dbReference type="FunFam" id="1.10.3470.10:FF:000001">
    <property type="entry name" value="Vitamin B12 ABC transporter permease BtuC"/>
    <property type="match status" value="1"/>
</dbReference>
<evidence type="ECO:0000256" key="4">
    <source>
        <dbReference type="ARBA" id="ARBA00022475"/>
    </source>
</evidence>
<feature type="transmembrane region" description="Helical" evidence="8">
    <location>
        <begin position="74"/>
        <end position="95"/>
    </location>
</feature>
<evidence type="ECO:0000256" key="1">
    <source>
        <dbReference type="ARBA" id="ARBA00004651"/>
    </source>
</evidence>
<dbReference type="SUPFAM" id="SSF81345">
    <property type="entry name" value="ABC transporter involved in vitamin B12 uptake, BtuC"/>
    <property type="match status" value="1"/>
</dbReference>
<feature type="transmembrane region" description="Helical" evidence="8">
    <location>
        <begin position="165"/>
        <end position="186"/>
    </location>
</feature>
<protein>
    <submittedName>
        <fullName evidence="9">Ferric ion ABC transporter permease</fullName>
    </submittedName>
</protein>
<dbReference type="RefSeq" id="WP_057873716.1">
    <property type="nucleotide sequence ID" value="NZ_AYYI01000029.1"/>
</dbReference>
<keyword evidence="4" id="KW-1003">Cell membrane</keyword>
<dbReference type="GO" id="GO:0033214">
    <property type="term" value="P:siderophore-iron import into cell"/>
    <property type="evidence" value="ECO:0007669"/>
    <property type="project" value="TreeGrafter"/>
</dbReference>
<feature type="transmembrane region" description="Helical" evidence="8">
    <location>
        <begin position="207"/>
        <end position="226"/>
    </location>
</feature>
<comment type="subcellular location">
    <subcellularLocation>
        <location evidence="1">Cell membrane</location>
        <topology evidence="1">Multi-pass membrane protein</topology>
    </subcellularLocation>
</comment>
<evidence type="ECO:0000256" key="3">
    <source>
        <dbReference type="ARBA" id="ARBA00022448"/>
    </source>
</evidence>
<proteinExistence type="inferred from homology"/>
<keyword evidence="10" id="KW-1185">Reference proteome</keyword>
<evidence type="ECO:0000313" key="9">
    <source>
        <dbReference type="EMBL" id="KRM98627.1"/>
    </source>
</evidence>
<accession>A0A0R2DET1</accession>
<dbReference type="Gene3D" id="1.10.3470.10">
    <property type="entry name" value="ABC transporter involved in vitamin B12 uptake, BtuC"/>
    <property type="match status" value="1"/>
</dbReference>
<sequence>MNLKRSTKRHTVRIVLLLAISVITILVAASIGSAGIGLRDEVQILVDTLLGRPLSGQLNLISANILLNVRLPRVLTAFLVGMGLAISGTVMQSILKNPLASSYTLGVSSGASLGAAAVMMTGISIPLLKSLTMSFVGFLTGLLTVFLVIMFTYKLQQNLENQTIILVGMVVSLFMSAILTVFISLAQDHLEQIVFWQMGSFSGKGWDKVWLLLPVVVFVIFLLMGFHRELDVMTLGEEEAMTVGVDVKQVKLATISLATLLTALSVSIAGVIGFVDLIAPHVVRKFFGASHQWVLPASALFGGVLCVWADLVARVVLDARELPVGAVMALIGAPFFCYVYFSKQK</sequence>
<feature type="transmembrane region" description="Helical" evidence="8">
    <location>
        <begin position="255"/>
        <end position="281"/>
    </location>
</feature>
<feature type="transmembrane region" description="Helical" evidence="8">
    <location>
        <begin position="12"/>
        <end position="37"/>
    </location>
</feature>
<dbReference type="InterPro" id="IPR000522">
    <property type="entry name" value="ABC_transptr_permease_BtuC"/>
</dbReference>
<dbReference type="GO" id="GO:0005886">
    <property type="term" value="C:plasma membrane"/>
    <property type="evidence" value="ECO:0007669"/>
    <property type="project" value="UniProtKB-SubCell"/>
</dbReference>
<name>A0A0R2DET1_9LACO</name>
<dbReference type="STRING" id="1423796.FC24_GL001143"/>
<dbReference type="Proteomes" id="UP000051638">
    <property type="component" value="Unassembled WGS sequence"/>
</dbReference>
<evidence type="ECO:0000256" key="8">
    <source>
        <dbReference type="SAM" id="Phobius"/>
    </source>
</evidence>
<dbReference type="Pfam" id="PF01032">
    <property type="entry name" value="FecCD"/>
    <property type="match status" value="1"/>
</dbReference>
<feature type="transmembrane region" description="Helical" evidence="8">
    <location>
        <begin position="293"/>
        <end position="316"/>
    </location>
</feature>
<dbReference type="PATRIC" id="fig|1423796.3.peg.1167"/>
<evidence type="ECO:0000256" key="5">
    <source>
        <dbReference type="ARBA" id="ARBA00022692"/>
    </source>
</evidence>
<keyword evidence="5 8" id="KW-0812">Transmembrane</keyword>
<gene>
    <name evidence="9" type="ORF">FC24_GL001143</name>
</gene>
<feature type="transmembrane region" description="Helical" evidence="8">
    <location>
        <begin position="322"/>
        <end position="341"/>
    </location>
</feature>
<evidence type="ECO:0000313" key="10">
    <source>
        <dbReference type="Proteomes" id="UP000051638"/>
    </source>
</evidence>
<comment type="similarity">
    <text evidence="2">Belongs to the binding-protein-dependent transport system permease family. FecCD subfamily.</text>
</comment>
<dbReference type="PANTHER" id="PTHR30472:SF25">
    <property type="entry name" value="ABC TRANSPORTER PERMEASE PROTEIN MJ0876-RELATED"/>
    <property type="match status" value="1"/>
</dbReference>
<comment type="caution">
    <text evidence="9">The sequence shown here is derived from an EMBL/GenBank/DDBJ whole genome shotgun (WGS) entry which is preliminary data.</text>
</comment>
<dbReference type="CDD" id="cd06550">
    <property type="entry name" value="TM_ABC_iron-siderophores_like"/>
    <property type="match status" value="1"/>
</dbReference>
<dbReference type="AlphaFoldDB" id="A0A0R2DET1"/>
<dbReference type="PANTHER" id="PTHR30472">
    <property type="entry name" value="FERRIC ENTEROBACTIN TRANSPORT SYSTEM PERMEASE PROTEIN"/>
    <property type="match status" value="1"/>
</dbReference>
<evidence type="ECO:0000256" key="7">
    <source>
        <dbReference type="ARBA" id="ARBA00023136"/>
    </source>
</evidence>
<dbReference type="EMBL" id="AYYI01000029">
    <property type="protein sequence ID" value="KRM98627.1"/>
    <property type="molecule type" value="Genomic_DNA"/>
</dbReference>
<organism evidence="9 10">
    <name type="scientific">Loigolactobacillus rennini DSM 20253</name>
    <dbReference type="NCBI Taxonomy" id="1423796"/>
    <lineage>
        <taxon>Bacteria</taxon>
        <taxon>Bacillati</taxon>
        <taxon>Bacillota</taxon>
        <taxon>Bacilli</taxon>
        <taxon>Lactobacillales</taxon>
        <taxon>Lactobacillaceae</taxon>
        <taxon>Loigolactobacillus</taxon>
    </lineage>
</organism>
<dbReference type="InterPro" id="IPR037294">
    <property type="entry name" value="ABC_BtuC-like"/>
</dbReference>
<reference evidence="9 10" key="1">
    <citation type="journal article" date="2015" name="Genome Announc.">
        <title>Expanding the biotechnology potential of lactobacilli through comparative genomics of 213 strains and associated genera.</title>
        <authorList>
            <person name="Sun Z."/>
            <person name="Harris H.M."/>
            <person name="McCann A."/>
            <person name="Guo C."/>
            <person name="Argimon S."/>
            <person name="Zhang W."/>
            <person name="Yang X."/>
            <person name="Jeffery I.B."/>
            <person name="Cooney J.C."/>
            <person name="Kagawa T.F."/>
            <person name="Liu W."/>
            <person name="Song Y."/>
            <person name="Salvetti E."/>
            <person name="Wrobel A."/>
            <person name="Rasinkangas P."/>
            <person name="Parkhill J."/>
            <person name="Rea M.C."/>
            <person name="O'Sullivan O."/>
            <person name="Ritari J."/>
            <person name="Douillard F.P."/>
            <person name="Paul Ross R."/>
            <person name="Yang R."/>
            <person name="Briner A.E."/>
            <person name="Felis G.E."/>
            <person name="de Vos W.M."/>
            <person name="Barrangou R."/>
            <person name="Klaenhammer T.R."/>
            <person name="Caufield P.W."/>
            <person name="Cui Y."/>
            <person name="Zhang H."/>
            <person name="O'Toole P.W."/>
        </authorList>
    </citation>
    <scope>NUCLEOTIDE SEQUENCE [LARGE SCALE GENOMIC DNA]</scope>
    <source>
        <strain evidence="9 10">DSM 20253</strain>
    </source>
</reference>
<keyword evidence="6 8" id="KW-1133">Transmembrane helix</keyword>
<feature type="transmembrane region" description="Helical" evidence="8">
    <location>
        <begin position="135"/>
        <end position="153"/>
    </location>
</feature>
<feature type="transmembrane region" description="Helical" evidence="8">
    <location>
        <begin position="107"/>
        <end position="128"/>
    </location>
</feature>